<proteinExistence type="predicted"/>
<feature type="chain" id="PRO_5043663547" description="Pre-mRNA-splicing factor Syf1/CRNKL1-like C-terminal HAT-repeats domain-containing protein" evidence="3">
    <location>
        <begin position="29"/>
        <end position="261"/>
    </location>
</feature>
<evidence type="ECO:0000256" key="1">
    <source>
        <dbReference type="ARBA" id="ARBA00022737"/>
    </source>
</evidence>
<sequence length="261" mass="28838">MFALPSFCCHFVQPFIFICCYFCSLNTAAPTTSTKSPASPAFLCFCSNATTPGSTAPKSDLLLLTSYSNTGRRDGDDDTVYYNIQKQQPEPGSHRSGLCHPSGSALLGASIETDSKFYKAPADAVKQLCLRYAKLGEDYGLAKRAMKVYDEATKHGNEDTFRERLRIERVVPTDGGMKPVATEDIDMREESDSKDEERVEIAQKDVPSALFGGLARKRDDCDRDGEDDTVPAKDRESESRLGAPERIKRQKKTLVLVTNLV</sequence>
<evidence type="ECO:0000256" key="2">
    <source>
        <dbReference type="SAM" id="MobiDB-lite"/>
    </source>
</evidence>
<protein>
    <recommendedName>
        <fullName evidence="4">Pre-mRNA-splicing factor Syf1/CRNKL1-like C-terminal HAT-repeats domain-containing protein</fullName>
    </recommendedName>
</protein>
<gene>
    <name evidence="5" type="ORF">SLEP1_g52363</name>
</gene>
<feature type="domain" description="Pre-mRNA-splicing factor Syf1/CRNKL1-like C-terminal HAT-repeats" evidence="4">
    <location>
        <begin position="118"/>
        <end position="154"/>
    </location>
</feature>
<dbReference type="InterPro" id="IPR055430">
    <property type="entry name" value="HAT_Syf1_CNRKL1_C"/>
</dbReference>
<keyword evidence="3" id="KW-0732">Signal</keyword>
<dbReference type="Pfam" id="PF23231">
    <property type="entry name" value="HAT_Syf1_CNRKL1_C"/>
    <property type="match status" value="1"/>
</dbReference>
<dbReference type="EMBL" id="BPVZ01000192">
    <property type="protein sequence ID" value="GKV45254.1"/>
    <property type="molecule type" value="Genomic_DNA"/>
</dbReference>
<feature type="region of interest" description="Disordered" evidence="2">
    <location>
        <begin position="214"/>
        <end position="246"/>
    </location>
</feature>
<keyword evidence="6" id="KW-1185">Reference proteome</keyword>
<evidence type="ECO:0000313" key="6">
    <source>
        <dbReference type="Proteomes" id="UP001054252"/>
    </source>
</evidence>
<feature type="signal peptide" evidence="3">
    <location>
        <begin position="1"/>
        <end position="28"/>
    </location>
</feature>
<evidence type="ECO:0000259" key="4">
    <source>
        <dbReference type="Pfam" id="PF23231"/>
    </source>
</evidence>
<dbReference type="AlphaFoldDB" id="A0AAV5M7S1"/>
<comment type="caution">
    <text evidence="5">The sequence shown here is derived from an EMBL/GenBank/DDBJ whole genome shotgun (WGS) entry which is preliminary data.</text>
</comment>
<reference evidence="5 6" key="1">
    <citation type="journal article" date="2021" name="Commun. Biol.">
        <title>The genome of Shorea leprosula (Dipterocarpaceae) highlights the ecological relevance of drought in aseasonal tropical rainforests.</title>
        <authorList>
            <person name="Ng K.K.S."/>
            <person name="Kobayashi M.J."/>
            <person name="Fawcett J.A."/>
            <person name="Hatakeyama M."/>
            <person name="Paape T."/>
            <person name="Ng C.H."/>
            <person name="Ang C.C."/>
            <person name="Tnah L.H."/>
            <person name="Lee C.T."/>
            <person name="Nishiyama T."/>
            <person name="Sese J."/>
            <person name="O'Brien M.J."/>
            <person name="Copetti D."/>
            <person name="Mohd Noor M.I."/>
            <person name="Ong R.C."/>
            <person name="Putra M."/>
            <person name="Sireger I.Z."/>
            <person name="Indrioko S."/>
            <person name="Kosugi Y."/>
            <person name="Izuno A."/>
            <person name="Isagi Y."/>
            <person name="Lee S.L."/>
            <person name="Shimizu K.K."/>
        </authorList>
    </citation>
    <scope>NUCLEOTIDE SEQUENCE [LARGE SCALE GENOMIC DNA]</scope>
    <source>
        <strain evidence="5">214</strain>
    </source>
</reference>
<accession>A0AAV5M7S1</accession>
<feature type="compositionally biased region" description="Basic and acidic residues" evidence="2">
    <location>
        <begin position="230"/>
        <end position="246"/>
    </location>
</feature>
<organism evidence="5 6">
    <name type="scientific">Rubroshorea leprosula</name>
    <dbReference type="NCBI Taxonomy" id="152421"/>
    <lineage>
        <taxon>Eukaryota</taxon>
        <taxon>Viridiplantae</taxon>
        <taxon>Streptophyta</taxon>
        <taxon>Embryophyta</taxon>
        <taxon>Tracheophyta</taxon>
        <taxon>Spermatophyta</taxon>
        <taxon>Magnoliopsida</taxon>
        <taxon>eudicotyledons</taxon>
        <taxon>Gunneridae</taxon>
        <taxon>Pentapetalae</taxon>
        <taxon>rosids</taxon>
        <taxon>malvids</taxon>
        <taxon>Malvales</taxon>
        <taxon>Dipterocarpaceae</taxon>
        <taxon>Rubroshorea</taxon>
    </lineage>
</organism>
<dbReference type="Proteomes" id="UP001054252">
    <property type="component" value="Unassembled WGS sequence"/>
</dbReference>
<name>A0AAV5M7S1_9ROSI</name>
<keyword evidence="1" id="KW-0677">Repeat</keyword>
<evidence type="ECO:0000256" key="3">
    <source>
        <dbReference type="SAM" id="SignalP"/>
    </source>
</evidence>
<evidence type="ECO:0000313" key="5">
    <source>
        <dbReference type="EMBL" id="GKV45254.1"/>
    </source>
</evidence>